<keyword evidence="12 14" id="KW-0119">Carbohydrate metabolism</keyword>
<comment type="catalytic activity">
    <reaction evidence="1 14">
        <text>alpha-D-galactose 1-phosphate + UDP-alpha-D-glucose = alpha-D-glucose 1-phosphate + UDP-alpha-D-galactose</text>
        <dbReference type="Rhea" id="RHEA:13989"/>
        <dbReference type="ChEBI" id="CHEBI:58336"/>
        <dbReference type="ChEBI" id="CHEBI:58601"/>
        <dbReference type="ChEBI" id="CHEBI:58885"/>
        <dbReference type="ChEBI" id="CHEBI:66914"/>
        <dbReference type="EC" id="2.7.7.12"/>
    </reaction>
</comment>
<dbReference type="InterPro" id="IPR001937">
    <property type="entry name" value="GalP_UDPtransf1"/>
</dbReference>
<protein>
    <recommendedName>
        <fullName evidence="6 13">Galactose-1-phosphate uridylyltransferase</fullName>
        <ecNumber evidence="5 13">2.7.7.12</ecNumber>
    </recommendedName>
</protein>
<evidence type="ECO:0000256" key="10">
    <source>
        <dbReference type="ARBA" id="ARBA00022833"/>
    </source>
</evidence>
<proteinExistence type="inferred from homology"/>
<comment type="caution">
    <text evidence="17">The sequence shown here is derived from an EMBL/GenBank/DDBJ whole genome shotgun (WGS) entry which is preliminary data.</text>
</comment>
<keyword evidence="10" id="KW-0862">Zinc</keyword>
<dbReference type="GO" id="GO:0016779">
    <property type="term" value="F:nucleotidyltransferase activity"/>
    <property type="evidence" value="ECO:0007669"/>
    <property type="project" value="UniProtKB-KW"/>
</dbReference>
<dbReference type="Gene3D" id="3.30.428.10">
    <property type="entry name" value="HIT-like"/>
    <property type="match status" value="2"/>
</dbReference>
<evidence type="ECO:0000256" key="2">
    <source>
        <dbReference type="ARBA" id="ARBA00001947"/>
    </source>
</evidence>
<evidence type="ECO:0000256" key="12">
    <source>
        <dbReference type="ARBA" id="ARBA00023277"/>
    </source>
</evidence>
<dbReference type="SUPFAM" id="SSF54197">
    <property type="entry name" value="HIT-like"/>
    <property type="match status" value="2"/>
</dbReference>
<evidence type="ECO:0000259" key="15">
    <source>
        <dbReference type="Pfam" id="PF01087"/>
    </source>
</evidence>
<dbReference type="PIRSF" id="PIRSF000808">
    <property type="entry name" value="GalT"/>
    <property type="match status" value="1"/>
</dbReference>
<evidence type="ECO:0000256" key="14">
    <source>
        <dbReference type="RuleBase" id="RU000506"/>
    </source>
</evidence>
<accession>A0ABS3XW59</accession>
<name>A0ABS3XW59_9ACTN</name>
<dbReference type="PANTHER" id="PTHR11943">
    <property type="entry name" value="GALACTOSE-1-PHOSPHATE URIDYLYLTRANSFERASE"/>
    <property type="match status" value="1"/>
</dbReference>
<comment type="cofactor">
    <cofactor evidence="2">
        <name>Zn(2+)</name>
        <dbReference type="ChEBI" id="CHEBI:29105"/>
    </cofactor>
</comment>
<feature type="domain" description="Galactose-1-phosphate uridyl transferase N-terminal" evidence="15">
    <location>
        <begin position="38"/>
        <end position="195"/>
    </location>
</feature>
<keyword evidence="18" id="KW-1185">Reference proteome</keyword>
<dbReference type="EMBL" id="JAFFZM010000008">
    <property type="protein sequence ID" value="MBO8199635.1"/>
    <property type="molecule type" value="Genomic_DNA"/>
</dbReference>
<evidence type="ECO:0000256" key="9">
    <source>
        <dbReference type="ARBA" id="ARBA00022723"/>
    </source>
</evidence>
<dbReference type="InterPro" id="IPR005849">
    <property type="entry name" value="GalP_Utransf_N"/>
</dbReference>
<keyword evidence="11 14" id="KW-0299">Galactose metabolism</keyword>
<evidence type="ECO:0000256" key="1">
    <source>
        <dbReference type="ARBA" id="ARBA00001107"/>
    </source>
</evidence>
<evidence type="ECO:0000256" key="8">
    <source>
        <dbReference type="ARBA" id="ARBA00022695"/>
    </source>
</evidence>
<dbReference type="Proteomes" id="UP000721954">
    <property type="component" value="Unassembled WGS sequence"/>
</dbReference>
<dbReference type="InterPro" id="IPR005850">
    <property type="entry name" value="GalP_Utransf_C"/>
</dbReference>
<dbReference type="RefSeq" id="WP_209211346.1">
    <property type="nucleotide sequence ID" value="NZ_JAFFZM010000008.1"/>
</dbReference>
<dbReference type="InterPro" id="IPR019779">
    <property type="entry name" value="GalP_UDPtransf1_His-AS"/>
</dbReference>
<evidence type="ECO:0000256" key="5">
    <source>
        <dbReference type="ARBA" id="ARBA00012384"/>
    </source>
</evidence>
<keyword evidence="7 14" id="KW-0808">Transferase</keyword>
<evidence type="ECO:0000256" key="11">
    <source>
        <dbReference type="ARBA" id="ARBA00023144"/>
    </source>
</evidence>
<gene>
    <name evidence="17" type="primary">galT</name>
    <name evidence="17" type="ORF">JW613_15210</name>
</gene>
<dbReference type="PROSITE" id="PS00117">
    <property type="entry name" value="GAL_P_UDP_TRANSF_I"/>
    <property type="match status" value="1"/>
</dbReference>
<dbReference type="PANTHER" id="PTHR11943:SF1">
    <property type="entry name" value="GALACTOSE-1-PHOSPHATE URIDYLYLTRANSFERASE"/>
    <property type="match status" value="1"/>
</dbReference>
<reference evidence="17 18" key="1">
    <citation type="submission" date="2021-02" db="EMBL/GenBank/DDBJ databases">
        <title>Streptomyces spirodelae sp. nov., isolated from duckweed.</title>
        <authorList>
            <person name="Saimee Y."/>
            <person name="Duangmal K."/>
        </authorList>
    </citation>
    <scope>NUCLEOTIDE SEQUENCE [LARGE SCALE GENOMIC DNA]</scope>
    <source>
        <strain evidence="17 18">DSM 42105</strain>
    </source>
</reference>
<dbReference type="Pfam" id="PF02744">
    <property type="entry name" value="GalP_UDP_tr_C"/>
    <property type="match status" value="1"/>
</dbReference>
<evidence type="ECO:0000256" key="3">
    <source>
        <dbReference type="ARBA" id="ARBA00004947"/>
    </source>
</evidence>
<comment type="pathway">
    <text evidence="3 14">Carbohydrate metabolism; galactose metabolism.</text>
</comment>
<evidence type="ECO:0000256" key="7">
    <source>
        <dbReference type="ARBA" id="ARBA00022679"/>
    </source>
</evidence>
<evidence type="ECO:0000256" key="4">
    <source>
        <dbReference type="ARBA" id="ARBA00010951"/>
    </source>
</evidence>
<evidence type="ECO:0000259" key="16">
    <source>
        <dbReference type="Pfam" id="PF02744"/>
    </source>
</evidence>
<sequence length="381" mass="42637">MKKTSGRLADGREIVYYDLSDDAVRTAVDRRPMPATEALSQIRHDPLLDEWIGVTAHRNARTYHPPADECPLCPSREGRMSEIPEPDYDVAVFENRFPSFHGAPGKEETEDSAGLFRHAPGAGRCEVVSFTSDHQASFADLDEEQARLVLDVWTDRTADLSRSPGVEQVYCFENRGEEIGVTLSHPHGQIYGYPFTTPRTVRMLRSVAEHAAKAGGNLFDDLVAAERAAQERVVIEGEHWTAFVPYAAHWPYEVHLYPRSRVPDLLALGEEARAEFPRIYLELLRRFDRLFGERESRTPYIAAWHQAPFPGGSADSPVDSSVDGDPRLAARDEFALHLELFTIRRAPGKLKFLAGSESGMNVFINDVPPEAAAQRLREVAS</sequence>
<evidence type="ECO:0000256" key="13">
    <source>
        <dbReference type="NCBIfam" id="TIGR00209"/>
    </source>
</evidence>
<dbReference type="InterPro" id="IPR036265">
    <property type="entry name" value="HIT-like_sf"/>
</dbReference>
<evidence type="ECO:0000256" key="6">
    <source>
        <dbReference type="ARBA" id="ARBA00016340"/>
    </source>
</evidence>
<keyword evidence="9 14" id="KW-0479">Metal-binding</keyword>
<comment type="similarity">
    <text evidence="4 14">Belongs to the galactose-1-phosphate uridylyltransferase type 1 family.</text>
</comment>
<organism evidence="17 18">
    <name type="scientific">Streptomyces smyrnaeus</name>
    <dbReference type="NCBI Taxonomy" id="1387713"/>
    <lineage>
        <taxon>Bacteria</taxon>
        <taxon>Bacillati</taxon>
        <taxon>Actinomycetota</taxon>
        <taxon>Actinomycetes</taxon>
        <taxon>Kitasatosporales</taxon>
        <taxon>Streptomycetaceae</taxon>
        <taxon>Streptomyces</taxon>
    </lineage>
</organism>
<evidence type="ECO:0000313" key="18">
    <source>
        <dbReference type="Proteomes" id="UP000721954"/>
    </source>
</evidence>
<dbReference type="Pfam" id="PF01087">
    <property type="entry name" value="GalP_UDP_transf"/>
    <property type="match status" value="1"/>
</dbReference>
<keyword evidence="8 14" id="KW-0548">Nucleotidyltransferase</keyword>
<feature type="domain" description="Galactose-1-phosphate uridyl transferase C-terminal" evidence="16">
    <location>
        <begin position="207"/>
        <end position="314"/>
    </location>
</feature>
<dbReference type="GeneID" id="96259955"/>
<evidence type="ECO:0000313" key="17">
    <source>
        <dbReference type="EMBL" id="MBO8199635.1"/>
    </source>
</evidence>
<dbReference type="NCBIfam" id="TIGR00209">
    <property type="entry name" value="galT_1"/>
    <property type="match status" value="1"/>
</dbReference>
<dbReference type="EC" id="2.7.7.12" evidence="5 13"/>